<sequence length="333" mass="34285">MVGLDTMNAAYVESRGPASSIQYGQVPVPRCGPTDVLVQVEAVAVNAVDTFVRSGAYQTAMPFPFVVGRDLVGTVVACGSGITGFRSGDLVWTNSLGHGGRQGAAAQFAVVAADRLYHAPPGADPVELVAVVHPAATAYLGIVVHGRARAGETVLVAGAAGHVGRAATVFATRVGASVVATASATDLDACRRLGAREAFDYRDPRLGYLLRDAAPDGVDVHLDTSGHHDLELAVELLAQRGRVVVMAGLSEHPGLPVGSLYTRDGRIVGYAISNASTTELAAAAELINELAGEGTLEPGPIEELPLDRAGEAHARLETGQAAGVRLVLRPAHG</sequence>
<dbReference type="SMART" id="SM00829">
    <property type="entry name" value="PKS_ER"/>
    <property type="match status" value="1"/>
</dbReference>
<name>A0ABS7ZEZ4_9MICO</name>
<dbReference type="SUPFAM" id="SSF51735">
    <property type="entry name" value="NAD(P)-binding Rossmann-fold domains"/>
    <property type="match status" value="1"/>
</dbReference>
<dbReference type="Proteomes" id="UP001319870">
    <property type="component" value="Unassembled WGS sequence"/>
</dbReference>
<gene>
    <name evidence="3" type="ORF">LEP48_09555</name>
</gene>
<evidence type="ECO:0000259" key="2">
    <source>
        <dbReference type="SMART" id="SM00829"/>
    </source>
</evidence>
<dbReference type="InterPro" id="IPR036291">
    <property type="entry name" value="NAD(P)-bd_dom_sf"/>
</dbReference>
<dbReference type="RefSeq" id="WP_225565347.1">
    <property type="nucleotide sequence ID" value="NZ_JAIXCQ010000005.1"/>
</dbReference>
<dbReference type="EMBL" id="JAIXCQ010000005">
    <property type="protein sequence ID" value="MCA5893595.1"/>
    <property type="molecule type" value="Genomic_DNA"/>
</dbReference>
<evidence type="ECO:0000313" key="3">
    <source>
        <dbReference type="EMBL" id="MCA5893595.1"/>
    </source>
</evidence>
<dbReference type="Gene3D" id="3.90.180.10">
    <property type="entry name" value="Medium-chain alcohol dehydrogenases, catalytic domain"/>
    <property type="match status" value="1"/>
</dbReference>
<evidence type="ECO:0000256" key="1">
    <source>
        <dbReference type="ARBA" id="ARBA00022857"/>
    </source>
</evidence>
<dbReference type="InterPro" id="IPR013149">
    <property type="entry name" value="ADH-like_C"/>
</dbReference>
<dbReference type="InterPro" id="IPR020843">
    <property type="entry name" value="ER"/>
</dbReference>
<dbReference type="SUPFAM" id="SSF50129">
    <property type="entry name" value="GroES-like"/>
    <property type="match status" value="1"/>
</dbReference>
<dbReference type="Pfam" id="PF00107">
    <property type="entry name" value="ADH_zinc_N"/>
    <property type="match status" value="1"/>
</dbReference>
<dbReference type="CDD" id="cd08253">
    <property type="entry name" value="zeta_crystallin"/>
    <property type="match status" value="1"/>
</dbReference>
<dbReference type="InterPro" id="IPR051603">
    <property type="entry name" value="Zinc-ADH_QOR/CCCR"/>
</dbReference>
<keyword evidence="1" id="KW-0521">NADP</keyword>
<comment type="caution">
    <text evidence="3">The sequence shown here is derived from an EMBL/GenBank/DDBJ whole genome shotgun (WGS) entry which is preliminary data.</text>
</comment>
<dbReference type="Gene3D" id="3.40.50.720">
    <property type="entry name" value="NAD(P)-binding Rossmann-like Domain"/>
    <property type="match status" value="1"/>
</dbReference>
<evidence type="ECO:0000313" key="4">
    <source>
        <dbReference type="Proteomes" id="UP001319870"/>
    </source>
</evidence>
<keyword evidence="4" id="KW-1185">Reference proteome</keyword>
<dbReference type="InterPro" id="IPR013154">
    <property type="entry name" value="ADH-like_N"/>
</dbReference>
<protein>
    <submittedName>
        <fullName evidence="3">NADPH:quinone reductase</fullName>
    </submittedName>
</protein>
<dbReference type="PANTHER" id="PTHR44154:SF1">
    <property type="entry name" value="QUINONE OXIDOREDUCTASE"/>
    <property type="match status" value="1"/>
</dbReference>
<dbReference type="InterPro" id="IPR011032">
    <property type="entry name" value="GroES-like_sf"/>
</dbReference>
<dbReference type="PANTHER" id="PTHR44154">
    <property type="entry name" value="QUINONE OXIDOREDUCTASE"/>
    <property type="match status" value="1"/>
</dbReference>
<proteinExistence type="predicted"/>
<feature type="domain" description="Enoyl reductase (ER)" evidence="2">
    <location>
        <begin position="16"/>
        <end position="328"/>
    </location>
</feature>
<organism evidence="3 4">
    <name type="scientific">Isoptericola luteus</name>
    <dbReference type="NCBI Taxonomy" id="2879484"/>
    <lineage>
        <taxon>Bacteria</taxon>
        <taxon>Bacillati</taxon>
        <taxon>Actinomycetota</taxon>
        <taxon>Actinomycetes</taxon>
        <taxon>Micrococcales</taxon>
        <taxon>Promicromonosporaceae</taxon>
        <taxon>Isoptericola</taxon>
    </lineage>
</organism>
<dbReference type="Pfam" id="PF08240">
    <property type="entry name" value="ADH_N"/>
    <property type="match status" value="1"/>
</dbReference>
<accession>A0ABS7ZEZ4</accession>
<reference evidence="3 4" key="1">
    <citation type="submission" date="2021-09" db="EMBL/GenBank/DDBJ databases">
        <title>Isoptericola luteus sp. nov., a novel bacterium isolated from Harbin, the capital city of Heilongjiang province.</title>
        <authorList>
            <person name="Li J."/>
        </authorList>
    </citation>
    <scope>NUCLEOTIDE SEQUENCE [LARGE SCALE GENOMIC DNA]</scope>
    <source>
        <strain evidence="3 4">NEAU-Y5</strain>
    </source>
</reference>